<accession>A0ACA9QVT8</accession>
<organism evidence="1 2">
    <name type="scientific">Racocetra persica</name>
    <dbReference type="NCBI Taxonomy" id="160502"/>
    <lineage>
        <taxon>Eukaryota</taxon>
        <taxon>Fungi</taxon>
        <taxon>Fungi incertae sedis</taxon>
        <taxon>Mucoromycota</taxon>
        <taxon>Glomeromycotina</taxon>
        <taxon>Glomeromycetes</taxon>
        <taxon>Diversisporales</taxon>
        <taxon>Gigasporaceae</taxon>
        <taxon>Racocetra</taxon>
    </lineage>
</organism>
<reference evidence="1" key="1">
    <citation type="submission" date="2021-06" db="EMBL/GenBank/DDBJ databases">
        <authorList>
            <person name="Kallberg Y."/>
            <person name="Tangrot J."/>
            <person name="Rosling A."/>
        </authorList>
    </citation>
    <scope>NUCLEOTIDE SEQUENCE</scope>
    <source>
        <strain evidence="1">MA461A</strain>
    </source>
</reference>
<sequence length="106" mass="12129">MTEITNKNSGVSQSKKRKHSTIDVELEDLDDEKSELQKILKDLFYDGGVSEEDILKIVFKSKLTKRFKIDLEETISNLAVFISRVNGIVRSKQITKDNAQKQLLSE</sequence>
<comment type="caution">
    <text evidence="1">The sequence shown here is derived from an EMBL/GenBank/DDBJ whole genome shotgun (WGS) entry which is preliminary data.</text>
</comment>
<gene>
    <name evidence="1" type="ORF">RPERSI_LOCUS15835</name>
</gene>
<name>A0ACA9QVT8_9GLOM</name>
<proteinExistence type="predicted"/>
<dbReference type="EMBL" id="CAJVQC010038492">
    <property type="protein sequence ID" value="CAG8766311.1"/>
    <property type="molecule type" value="Genomic_DNA"/>
</dbReference>
<keyword evidence="2" id="KW-1185">Reference proteome</keyword>
<feature type="non-terminal residue" evidence="1">
    <location>
        <position position="106"/>
    </location>
</feature>
<dbReference type="Proteomes" id="UP000789920">
    <property type="component" value="Unassembled WGS sequence"/>
</dbReference>
<evidence type="ECO:0000313" key="2">
    <source>
        <dbReference type="Proteomes" id="UP000789920"/>
    </source>
</evidence>
<protein>
    <submittedName>
        <fullName evidence="1">21800_t:CDS:1</fullName>
    </submittedName>
</protein>
<evidence type="ECO:0000313" key="1">
    <source>
        <dbReference type="EMBL" id="CAG8766311.1"/>
    </source>
</evidence>